<accession>A0ABU0N4Q6</accession>
<evidence type="ECO:0000256" key="1">
    <source>
        <dbReference type="ARBA" id="ARBA00022741"/>
    </source>
</evidence>
<proteinExistence type="predicted"/>
<dbReference type="PANTHER" id="PTHR43261">
    <property type="entry name" value="TRANSLATION ELONGATION FACTOR G-RELATED"/>
    <property type="match status" value="1"/>
</dbReference>
<dbReference type="InterPro" id="IPR041095">
    <property type="entry name" value="EFG_II"/>
</dbReference>
<evidence type="ECO:0000256" key="2">
    <source>
        <dbReference type="ARBA" id="ARBA00023134"/>
    </source>
</evidence>
<dbReference type="InterPro" id="IPR009000">
    <property type="entry name" value="Transl_B-barrel_sf"/>
</dbReference>
<dbReference type="InterPro" id="IPR027417">
    <property type="entry name" value="P-loop_NTPase"/>
</dbReference>
<dbReference type="Gene3D" id="2.40.30.10">
    <property type="entry name" value="Translation factors"/>
    <property type="match status" value="1"/>
</dbReference>
<dbReference type="CDD" id="cd01434">
    <property type="entry name" value="EFG_mtEFG1_IV"/>
    <property type="match status" value="1"/>
</dbReference>
<dbReference type="PROSITE" id="PS51722">
    <property type="entry name" value="G_TR_2"/>
    <property type="match status" value="1"/>
</dbReference>
<dbReference type="InterPro" id="IPR000795">
    <property type="entry name" value="T_Tr_GTP-bd_dom"/>
</dbReference>
<dbReference type="InterPro" id="IPR035649">
    <property type="entry name" value="EFG_V"/>
</dbReference>
<evidence type="ECO:0000313" key="5">
    <source>
        <dbReference type="Proteomes" id="UP001232584"/>
    </source>
</evidence>
<dbReference type="CDD" id="cd16262">
    <property type="entry name" value="EFG_III"/>
    <property type="match status" value="1"/>
</dbReference>
<evidence type="ECO:0000313" key="4">
    <source>
        <dbReference type="EMBL" id="MDQ0558136.1"/>
    </source>
</evidence>
<dbReference type="Pfam" id="PF00679">
    <property type="entry name" value="EFG_C"/>
    <property type="match status" value="1"/>
</dbReference>
<feature type="domain" description="Tr-type G" evidence="3">
    <location>
        <begin position="7"/>
        <end position="253"/>
    </location>
</feature>
<dbReference type="InterPro" id="IPR014721">
    <property type="entry name" value="Ribsml_uS5_D2-typ_fold_subgr"/>
</dbReference>
<dbReference type="Gene3D" id="3.30.70.240">
    <property type="match status" value="1"/>
</dbReference>
<dbReference type="SUPFAM" id="SSF52540">
    <property type="entry name" value="P-loop containing nucleoside triphosphate hydrolases"/>
    <property type="match status" value="1"/>
</dbReference>
<dbReference type="InterPro" id="IPR053905">
    <property type="entry name" value="EF-G-like_DII"/>
</dbReference>
<dbReference type="Pfam" id="PF22042">
    <property type="entry name" value="EF-G_D2"/>
    <property type="match status" value="1"/>
</dbReference>
<dbReference type="SMART" id="SM00889">
    <property type="entry name" value="EFG_IV"/>
    <property type="match status" value="1"/>
</dbReference>
<comment type="caution">
    <text evidence="4">The sequence shown here is derived from an EMBL/GenBank/DDBJ whole genome shotgun (WGS) entry which is preliminary data.</text>
</comment>
<dbReference type="InterPro" id="IPR020568">
    <property type="entry name" value="Ribosomal_Su5_D2-typ_SF"/>
</dbReference>
<dbReference type="SUPFAM" id="SSF54980">
    <property type="entry name" value="EF-G C-terminal domain-like"/>
    <property type="match status" value="2"/>
</dbReference>
<dbReference type="RefSeq" id="WP_250674626.1">
    <property type="nucleotide sequence ID" value="NZ_BAAACE010000013.1"/>
</dbReference>
<dbReference type="NCBIfam" id="NF009381">
    <property type="entry name" value="PRK12740.1-5"/>
    <property type="match status" value="1"/>
</dbReference>
<organism evidence="4 5">
    <name type="scientific">Paraclostridium ghonii</name>
    <dbReference type="NCBI Taxonomy" id="29358"/>
    <lineage>
        <taxon>Bacteria</taxon>
        <taxon>Bacillati</taxon>
        <taxon>Bacillota</taxon>
        <taxon>Clostridia</taxon>
        <taxon>Peptostreptococcales</taxon>
        <taxon>Peptostreptococcaceae</taxon>
        <taxon>Paraclostridium</taxon>
    </lineage>
</organism>
<evidence type="ECO:0000259" key="3">
    <source>
        <dbReference type="PROSITE" id="PS51722"/>
    </source>
</evidence>
<dbReference type="Proteomes" id="UP001232584">
    <property type="component" value="Unassembled WGS sequence"/>
</dbReference>
<keyword evidence="5" id="KW-1185">Reference proteome</keyword>
<dbReference type="InterPro" id="IPR009022">
    <property type="entry name" value="EFG_III"/>
</dbReference>
<dbReference type="Pfam" id="PF14492">
    <property type="entry name" value="EFG_III"/>
    <property type="match status" value="1"/>
</dbReference>
<dbReference type="SMART" id="SM00838">
    <property type="entry name" value="EFG_C"/>
    <property type="match status" value="1"/>
</dbReference>
<gene>
    <name evidence="4" type="ORF">QOZ92_003271</name>
</gene>
<dbReference type="PANTHER" id="PTHR43261:SF6">
    <property type="entry name" value="ELONGATION FACTOR G-LIKE PROTEIN"/>
    <property type="match status" value="1"/>
</dbReference>
<reference evidence="4 5" key="1">
    <citation type="submission" date="2023-07" db="EMBL/GenBank/DDBJ databases">
        <title>Genomic Encyclopedia of Type Strains, Phase IV (KMG-IV): sequencing the most valuable type-strain genomes for metagenomic binning, comparative biology and taxonomic classification.</title>
        <authorList>
            <person name="Goeker M."/>
        </authorList>
    </citation>
    <scope>NUCLEOTIDE SEQUENCE [LARGE SCALE GENOMIC DNA]</scope>
    <source>
        <strain evidence="4 5">DSM 15049</strain>
    </source>
</reference>
<dbReference type="GO" id="GO:0003746">
    <property type="term" value="F:translation elongation factor activity"/>
    <property type="evidence" value="ECO:0007669"/>
    <property type="project" value="UniProtKB-KW"/>
</dbReference>
<sequence>MKVYDSNNIRSIAILGHSGCGKTNLIEAMAYTSKTTNKMPKLTDKINMTYSMNLVPIEYKDYKLNLLDTPGYSDFTGDVMSAISASDAAVIVIDATTSIQVGTEKALELAGESIPKLIFINKIDNDKSIYKDLIEELRAKYSNKIIPMYMPVYNGDEFIKLHNIFENSSDLCKDFKLEVESMRDSLLELIAETDDDLLEKYFSGENLTQEDIQRGITIGVKNGDIIPVICGSTINNIGTDEILNIISKYINPKYIDESNILKGNIFKTMVDPFIGKMSYVKILQGKIRKDIDVYNISKCLKEKIYNIYTMSNNELSEIKSANAGDIVVMTKVNSLQTGDFISIDQNEISSDLINFPKPQIYFALETKNKGDEDKVSSVLSKICEEDPTITWSRNIETKQVLIGGQGELHINIAKNKMKEKFGLDVDLTDLKVAYRETIKGIADVQGKHKKQSGGHGQYGDVKIKFEYSQNDFEFEEDIFGGSVPKQYIPAVEKGIRESMTKGILAGYPVTNIKATLYDGSYHDVDSSEMAFKLAANIAFKKGVEQAKPVLLEPIMKLTIVVPDEYMGDVMGDINKKRGRILGMEPTDNGKQIIYANAPQSETFKYAIDLKAMTQGRGYFEMELDKYEEVPNQIAHKIISNSNSN</sequence>
<dbReference type="PRINTS" id="PR00315">
    <property type="entry name" value="ELONGATNFCT"/>
</dbReference>
<dbReference type="InterPro" id="IPR005517">
    <property type="entry name" value="Transl_elong_EFG/EF2_IV"/>
</dbReference>
<dbReference type="Gene3D" id="3.40.50.300">
    <property type="entry name" value="P-loop containing nucleotide triphosphate hydrolases"/>
    <property type="match status" value="1"/>
</dbReference>
<dbReference type="InterPro" id="IPR005225">
    <property type="entry name" value="Small_GTP-bd"/>
</dbReference>
<dbReference type="SUPFAM" id="SSF50447">
    <property type="entry name" value="Translation proteins"/>
    <property type="match status" value="1"/>
</dbReference>
<keyword evidence="2" id="KW-0342">GTP-binding</keyword>
<keyword evidence="4" id="KW-0648">Protein biosynthesis</keyword>
<dbReference type="Pfam" id="PF00009">
    <property type="entry name" value="GTP_EFTU"/>
    <property type="match status" value="1"/>
</dbReference>
<protein>
    <submittedName>
        <fullName evidence="4">Elongation factor G</fullName>
    </submittedName>
</protein>
<dbReference type="Pfam" id="PF03764">
    <property type="entry name" value="EFG_IV"/>
    <property type="match status" value="1"/>
</dbReference>
<name>A0ABU0N4Q6_9FIRM</name>
<dbReference type="Gene3D" id="3.30.230.10">
    <property type="match status" value="1"/>
</dbReference>
<dbReference type="SUPFAM" id="SSF54211">
    <property type="entry name" value="Ribosomal protein S5 domain 2-like"/>
    <property type="match status" value="1"/>
</dbReference>
<dbReference type="CDD" id="cd03713">
    <property type="entry name" value="EFG_mtEFG_C"/>
    <property type="match status" value="1"/>
</dbReference>
<keyword evidence="4" id="KW-0251">Elongation factor</keyword>
<dbReference type="InterPro" id="IPR047872">
    <property type="entry name" value="EFG_IV"/>
</dbReference>
<dbReference type="InterPro" id="IPR000640">
    <property type="entry name" value="EFG_V-like"/>
</dbReference>
<dbReference type="EMBL" id="JAUSWG010000021">
    <property type="protein sequence ID" value="MDQ0558136.1"/>
    <property type="molecule type" value="Genomic_DNA"/>
</dbReference>
<keyword evidence="1" id="KW-0547">Nucleotide-binding</keyword>
<dbReference type="InterPro" id="IPR035647">
    <property type="entry name" value="EFG_III/V"/>
</dbReference>
<dbReference type="Gene3D" id="3.30.70.870">
    <property type="entry name" value="Elongation Factor G (Translational Gtpase), domain 3"/>
    <property type="match status" value="1"/>
</dbReference>
<dbReference type="NCBIfam" id="TIGR00231">
    <property type="entry name" value="small_GTP"/>
    <property type="match status" value="1"/>
</dbReference>